<dbReference type="PRINTS" id="PR00946">
    <property type="entry name" value="HGSCAVENGER"/>
</dbReference>
<accession>A0A228HZ14</accession>
<dbReference type="CDD" id="cd00371">
    <property type="entry name" value="HMA"/>
    <property type="match status" value="1"/>
</dbReference>
<sequence length="61" mass="6499">MIRAVCPVTVKAALAKVDGVARVDVAFEKREAVVTFDEAKTSVEKLTRATAEAGYSSSLKL</sequence>
<feature type="domain" description="HMA" evidence="1">
    <location>
        <begin position="1"/>
        <end position="58"/>
    </location>
</feature>
<evidence type="ECO:0000259" key="1">
    <source>
        <dbReference type="PROSITE" id="PS50846"/>
    </source>
</evidence>
<dbReference type="OrthoDB" id="7205933at2"/>
<dbReference type="SUPFAM" id="SSF55008">
    <property type="entry name" value="HMA, heavy metal-associated domain"/>
    <property type="match status" value="1"/>
</dbReference>
<protein>
    <recommendedName>
        <fullName evidence="1">HMA domain-containing protein</fullName>
    </recommendedName>
</protein>
<dbReference type="GO" id="GO:0046872">
    <property type="term" value="F:metal ion binding"/>
    <property type="evidence" value="ECO:0007669"/>
    <property type="project" value="InterPro"/>
</dbReference>
<organism evidence="2 3">
    <name type="scientific">Burkholderia aenigmatica</name>
    <dbReference type="NCBI Taxonomy" id="2015348"/>
    <lineage>
        <taxon>Bacteria</taxon>
        <taxon>Pseudomonadati</taxon>
        <taxon>Pseudomonadota</taxon>
        <taxon>Betaproteobacteria</taxon>
        <taxon>Burkholderiales</taxon>
        <taxon>Burkholderiaceae</taxon>
        <taxon>Burkholderia</taxon>
        <taxon>Burkholderia cepacia complex</taxon>
    </lineage>
</organism>
<dbReference type="RefSeq" id="WP_059888167.1">
    <property type="nucleotide sequence ID" value="NZ_NKFA01000028.1"/>
</dbReference>
<reference evidence="3" key="1">
    <citation type="submission" date="2017-06" db="EMBL/GenBank/DDBJ databases">
        <authorList>
            <person name="LiPuma J."/>
            <person name="Spilker T."/>
        </authorList>
    </citation>
    <scope>NUCLEOTIDE SEQUENCE [LARGE SCALE GENOMIC DNA]</scope>
    <source>
        <strain evidence="3">AU17325</strain>
    </source>
</reference>
<dbReference type="InterPro" id="IPR001802">
    <property type="entry name" value="MerP/CopZ"/>
</dbReference>
<dbReference type="InterPro" id="IPR006121">
    <property type="entry name" value="HMA_dom"/>
</dbReference>
<dbReference type="Pfam" id="PF00403">
    <property type="entry name" value="HMA"/>
    <property type="match status" value="1"/>
</dbReference>
<dbReference type="EMBL" id="NKFA01000028">
    <property type="protein sequence ID" value="OXI35406.1"/>
    <property type="molecule type" value="Genomic_DNA"/>
</dbReference>
<name>A0A228HZ14_9BURK</name>
<evidence type="ECO:0000313" key="2">
    <source>
        <dbReference type="EMBL" id="OXI35406.1"/>
    </source>
</evidence>
<dbReference type="AlphaFoldDB" id="A0A228HZ14"/>
<dbReference type="PROSITE" id="PS50846">
    <property type="entry name" value="HMA_2"/>
    <property type="match status" value="1"/>
</dbReference>
<reference evidence="2 3" key="2">
    <citation type="submission" date="2017-08" db="EMBL/GenBank/DDBJ databases">
        <title>WGS of novel Burkholderia cepaca complex species.</title>
        <authorList>
            <person name="Lipuma J."/>
            <person name="Spilker T."/>
        </authorList>
    </citation>
    <scope>NUCLEOTIDE SEQUENCE [LARGE SCALE GENOMIC DNA]</scope>
    <source>
        <strain evidence="2 3">AU17325</strain>
    </source>
</reference>
<dbReference type="InterPro" id="IPR036163">
    <property type="entry name" value="HMA_dom_sf"/>
</dbReference>
<dbReference type="Gene3D" id="3.30.70.100">
    <property type="match status" value="1"/>
</dbReference>
<comment type="caution">
    <text evidence="2">The sequence shown here is derived from an EMBL/GenBank/DDBJ whole genome shotgun (WGS) entry which is preliminary data.</text>
</comment>
<evidence type="ECO:0000313" key="3">
    <source>
        <dbReference type="Proteomes" id="UP000214600"/>
    </source>
</evidence>
<dbReference type="Proteomes" id="UP000214600">
    <property type="component" value="Unassembled WGS sequence"/>
</dbReference>
<gene>
    <name evidence="2" type="ORF">CFB84_37055</name>
</gene>
<proteinExistence type="predicted"/>